<evidence type="ECO:0000313" key="1">
    <source>
        <dbReference type="EMBL" id="TDR90317.1"/>
    </source>
</evidence>
<gene>
    <name evidence="1" type="ORF">EV668_3165</name>
</gene>
<proteinExistence type="predicted"/>
<keyword evidence="2" id="KW-1185">Reference proteome</keyword>
<sequence length="97" mass="10985">MIVPLERLNALALKERLEEIGWSLSALRREQQEIVEAIRQTHPDLPAPNLTADAKAARIPLYAQLDDCNARIHPLKEEAAAIRRELAQRPDEERDAA</sequence>
<name>A0A4R7C1E0_9HYPH</name>
<dbReference type="Proteomes" id="UP000295122">
    <property type="component" value="Unassembled WGS sequence"/>
</dbReference>
<dbReference type="EMBL" id="SNZR01000013">
    <property type="protein sequence ID" value="TDR90317.1"/>
    <property type="molecule type" value="Genomic_DNA"/>
</dbReference>
<protein>
    <submittedName>
        <fullName evidence="1">Uncharacterized protein</fullName>
    </submittedName>
</protein>
<accession>A0A4R7C1E0</accession>
<reference evidence="1 2" key="1">
    <citation type="submission" date="2019-03" db="EMBL/GenBank/DDBJ databases">
        <title>Genomic Encyclopedia of Type Strains, Phase IV (KMG-IV): sequencing the most valuable type-strain genomes for metagenomic binning, comparative biology and taxonomic classification.</title>
        <authorList>
            <person name="Goeker M."/>
        </authorList>
    </citation>
    <scope>NUCLEOTIDE SEQUENCE [LARGE SCALE GENOMIC DNA]</scope>
    <source>
        <strain evidence="1 2">DSM 25903</strain>
    </source>
</reference>
<dbReference type="AlphaFoldDB" id="A0A4R7C1E0"/>
<organism evidence="1 2">
    <name type="scientific">Enterovirga rhinocerotis</name>
    <dbReference type="NCBI Taxonomy" id="1339210"/>
    <lineage>
        <taxon>Bacteria</taxon>
        <taxon>Pseudomonadati</taxon>
        <taxon>Pseudomonadota</taxon>
        <taxon>Alphaproteobacteria</taxon>
        <taxon>Hyphomicrobiales</taxon>
        <taxon>Methylobacteriaceae</taxon>
        <taxon>Enterovirga</taxon>
    </lineage>
</organism>
<dbReference type="RefSeq" id="WP_133771609.1">
    <property type="nucleotide sequence ID" value="NZ_SNZR01000013.1"/>
</dbReference>
<evidence type="ECO:0000313" key="2">
    <source>
        <dbReference type="Proteomes" id="UP000295122"/>
    </source>
</evidence>
<comment type="caution">
    <text evidence="1">The sequence shown here is derived from an EMBL/GenBank/DDBJ whole genome shotgun (WGS) entry which is preliminary data.</text>
</comment>